<organism evidence="2">
    <name type="scientific">Pseudococcomyxa simplex</name>
    <dbReference type="NCBI Taxonomy" id="464287"/>
    <lineage>
        <taxon>Eukaryota</taxon>
        <taxon>Viridiplantae</taxon>
        <taxon>Chlorophyta</taxon>
        <taxon>core chlorophytes</taxon>
        <taxon>Trebouxiophyceae</taxon>
        <taxon>Chlorellales</taxon>
        <taxon>Oocystaceae</taxon>
        <taxon>Pseudococcomyxa</taxon>
    </lineage>
</organism>
<dbReference type="SUPFAM" id="SSF55608">
    <property type="entry name" value="Homing endonucleases"/>
    <property type="match status" value="2"/>
</dbReference>
<proteinExistence type="predicted"/>
<reference evidence="2" key="1">
    <citation type="submission" date="2016-01" db="EMBL/GenBank/DDBJ databases">
        <title>Large distribution of group I introns in lichen-forming algae.</title>
        <authorList>
            <person name="del Hoyo A."/>
            <person name="Alvarez R."/>
            <person name="del Campo E.M."/>
            <person name="Gasulla F."/>
            <person name="Morales A."/>
            <person name="Rodriguez P."/>
            <person name="Casano L.M."/>
        </authorList>
    </citation>
    <scope>NUCLEOTIDE SEQUENCE</scope>
    <source>
        <strain evidence="2">SAG 216-11a</strain>
    </source>
</reference>
<keyword evidence="2" id="KW-0378">Hydrolase</keyword>
<dbReference type="Pfam" id="PF00961">
    <property type="entry name" value="LAGLIDADG_1"/>
    <property type="match status" value="2"/>
</dbReference>
<sequence length="301" mass="34967">MDLDFLAGLIDADGSLLLSLDKCSENRLGYRPKLVLDITNTDTSLLDMVQERLGFGRVVKTSATTFAYRANTHRDARKIVELFADRFSGSAKAEIKLWRHAVSLVTRVATPQVLSDFVHLMYGINTKGKQRRRGIEEWLDELECEYQPDYIQTVESLYLSSPLIDVNGQYISGYCQGDGSFNLANKKRYQPNFTLTDADRDVLDLIAGYFNLGDKSVFGVDPKTSEKNKICYRLQVTRFELCRKVIVPHFDRFPLYGRQQERYRLWREAVLLQESKLNCIRVEYRQKVEYIRKRFKDLKEV</sequence>
<dbReference type="InterPro" id="IPR004860">
    <property type="entry name" value="LAGLIDADG_dom"/>
</dbReference>
<keyword evidence="2" id="KW-0150">Chloroplast</keyword>
<dbReference type="InterPro" id="IPR051289">
    <property type="entry name" value="LAGLIDADG_Endonuclease"/>
</dbReference>
<protein>
    <submittedName>
        <fullName evidence="2">Putative LAGLIDADG homing endonuclease</fullName>
    </submittedName>
</protein>
<evidence type="ECO:0000313" key="2">
    <source>
        <dbReference type="EMBL" id="APX43170.1"/>
    </source>
</evidence>
<feature type="domain" description="Homing endonuclease LAGLIDADG" evidence="1">
    <location>
        <begin position="6"/>
        <end position="99"/>
    </location>
</feature>
<geneLocation type="chloroplast" evidence="2"/>
<evidence type="ECO:0000259" key="1">
    <source>
        <dbReference type="Pfam" id="PF00961"/>
    </source>
</evidence>
<feature type="domain" description="Homing endonuclease LAGLIDADG" evidence="1">
    <location>
        <begin position="171"/>
        <end position="270"/>
    </location>
</feature>
<dbReference type="EMBL" id="KU598845">
    <property type="protein sequence ID" value="APX43170.1"/>
    <property type="molecule type" value="Genomic_DNA"/>
</dbReference>
<dbReference type="PANTHER" id="PTHR36181:SF2">
    <property type="entry name" value="INTRON-ENCODED ENDONUCLEASE AI3-RELATED"/>
    <property type="match status" value="1"/>
</dbReference>
<name>A0A1P8NRQ1_9CHLO</name>
<keyword evidence="2" id="KW-0255">Endonuclease</keyword>
<dbReference type="AlphaFoldDB" id="A0A1P8NRQ1"/>
<dbReference type="PANTHER" id="PTHR36181">
    <property type="entry name" value="INTRON-ENCODED ENDONUCLEASE AI3-RELATED"/>
    <property type="match status" value="1"/>
</dbReference>
<keyword evidence="2" id="KW-0540">Nuclease</keyword>
<keyword evidence="2" id="KW-0934">Plastid</keyword>
<accession>A0A1P8NRQ1</accession>
<dbReference type="GO" id="GO:0005739">
    <property type="term" value="C:mitochondrion"/>
    <property type="evidence" value="ECO:0007669"/>
    <property type="project" value="UniProtKB-ARBA"/>
</dbReference>
<dbReference type="InterPro" id="IPR027434">
    <property type="entry name" value="Homing_endonucl"/>
</dbReference>
<dbReference type="Gene3D" id="3.10.28.10">
    <property type="entry name" value="Homing endonucleases"/>
    <property type="match status" value="2"/>
</dbReference>
<dbReference type="GO" id="GO:0004519">
    <property type="term" value="F:endonuclease activity"/>
    <property type="evidence" value="ECO:0007669"/>
    <property type="project" value="UniProtKB-KW"/>
</dbReference>